<comment type="caution">
    <text evidence="2">The sequence shown here is derived from an EMBL/GenBank/DDBJ whole genome shotgun (WGS) entry which is preliminary data.</text>
</comment>
<reference evidence="2" key="1">
    <citation type="submission" date="2019-08" db="EMBL/GenBank/DDBJ databases">
        <authorList>
            <person name="Kucharzyk K."/>
            <person name="Murdoch R.W."/>
            <person name="Higgins S."/>
            <person name="Loffler F."/>
        </authorList>
    </citation>
    <scope>NUCLEOTIDE SEQUENCE</scope>
</reference>
<feature type="transmembrane region" description="Helical" evidence="1">
    <location>
        <begin position="176"/>
        <end position="193"/>
    </location>
</feature>
<feature type="transmembrane region" description="Helical" evidence="1">
    <location>
        <begin position="199"/>
        <end position="216"/>
    </location>
</feature>
<evidence type="ECO:0000313" key="2">
    <source>
        <dbReference type="EMBL" id="MPM16609.1"/>
    </source>
</evidence>
<accession>A0A644XKI5</accession>
<feature type="transmembrane region" description="Helical" evidence="1">
    <location>
        <begin position="99"/>
        <end position="121"/>
    </location>
</feature>
<organism evidence="2">
    <name type="scientific">bioreactor metagenome</name>
    <dbReference type="NCBI Taxonomy" id="1076179"/>
    <lineage>
        <taxon>unclassified sequences</taxon>
        <taxon>metagenomes</taxon>
        <taxon>ecological metagenomes</taxon>
    </lineage>
</organism>
<keyword evidence="1" id="KW-0472">Membrane</keyword>
<dbReference type="SUPFAM" id="SSF158560">
    <property type="entry name" value="BH3980-like"/>
    <property type="match status" value="1"/>
</dbReference>
<evidence type="ECO:0000256" key="1">
    <source>
        <dbReference type="SAM" id="Phobius"/>
    </source>
</evidence>
<name>A0A644XKI5_9ZZZZ</name>
<dbReference type="AlphaFoldDB" id="A0A644XKI5"/>
<keyword evidence="1" id="KW-1133">Transmembrane helix</keyword>
<sequence length="223" mass="24949">MNQKTRELNRSNNALDQQISAENQEAFTDMICYLRGAKISPYHQELVRQDLTEMVLSAQQRGEPIRSVIGTDYKAFCDDVIANLPPETRKQRVIDSFDIVCWCLSILGLINIVLSSETILLVRNAITGKPLDFSISISLGSVISIGIIIPAAFMITSSILKNSFQIKQVHGKRMKAFMIGAGQMLLLLLIAWFGQRTLFTINIFIACAVVLAFYAAHKLLERI</sequence>
<proteinExistence type="predicted"/>
<keyword evidence="1" id="KW-0812">Transmembrane</keyword>
<feature type="transmembrane region" description="Helical" evidence="1">
    <location>
        <begin position="133"/>
        <end position="155"/>
    </location>
</feature>
<dbReference type="Gene3D" id="1.10.1900.10">
    <property type="entry name" value="c-terminal domain of poly(a) binding protein"/>
    <property type="match status" value="1"/>
</dbReference>
<gene>
    <name evidence="2" type="ORF">SDC9_62990</name>
</gene>
<evidence type="ECO:0008006" key="3">
    <source>
        <dbReference type="Google" id="ProtNLM"/>
    </source>
</evidence>
<protein>
    <recommendedName>
        <fullName evidence="3">DUF1129 domain-containing protein</fullName>
    </recommendedName>
</protein>
<dbReference type="EMBL" id="VSSQ01002644">
    <property type="protein sequence ID" value="MPM16609.1"/>
    <property type="molecule type" value="Genomic_DNA"/>
</dbReference>